<proteinExistence type="predicted"/>
<dbReference type="Proteomes" id="UP000664859">
    <property type="component" value="Unassembled WGS sequence"/>
</dbReference>
<feature type="compositionally biased region" description="Basic and acidic residues" evidence="1">
    <location>
        <begin position="28"/>
        <end position="37"/>
    </location>
</feature>
<accession>A0A835YT79</accession>
<dbReference type="AlphaFoldDB" id="A0A835YT79"/>
<feature type="region of interest" description="Disordered" evidence="1">
    <location>
        <begin position="1"/>
        <end position="37"/>
    </location>
</feature>
<evidence type="ECO:0000313" key="3">
    <source>
        <dbReference type="Proteomes" id="UP000664859"/>
    </source>
</evidence>
<evidence type="ECO:0000313" key="2">
    <source>
        <dbReference type="EMBL" id="KAG5180629.1"/>
    </source>
</evidence>
<protein>
    <submittedName>
        <fullName evidence="2">Uncharacterized protein</fullName>
    </submittedName>
</protein>
<evidence type="ECO:0000256" key="1">
    <source>
        <dbReference type="SAM" id="MobiDB-lite"/>
    </source>
</evidence>
<organism evidence="2 3">
    <name type="scientific">Tribonema minus</name>
    <dbReference type="NCBI Taxonomy" id="303371"/>
    <lineage>
        <taxon>Eukaryota</taxon>
        <taxon>Sar</taxon>
        <taxon>Stramenopiles</taxon>
        <taxon>Ochrophyta</taxon>
        <taxon>PX clade</taxon>
        <taxon>Xanthophyceae</taxon>
        <taxon>Tribonematales</taxon>
        <taxon>Tribonemataceae</taxon>
        <taxon>Tribonema</taxon>
    </lineage>
</organism>
<name>A0A835YT79_9STRA</name>
<dbReference type="EMBL" id="JAFCMP010000379">
    <property type="protein sequence ID" value="KAG5180629.1"/>
    <property type="molecule type" value="Genomic_DNA"/>
</dbReference>
<reference evidence="2" key="1">
    <citation type="submission" date="2021-02" db="EMBL/GenBank/DDBJ databases">
        <title>First Annotated Genome of the Yellow-green Alga Tribonema minus.</title>
        <authorList>
            <person name="Mahan K.M."/>
        </authorList>
    </citation>
    <scope>NUCLEOTIDE SEQUENCE</scope>
    <source>
        <strain evidence="2">UTEX B ZZ1240</strain>
    </source>
</reference>
<sequence>MGKKRKKCDTTSDDGAPLQKPLTCLQAKRQDRKDDRAEDNLRNRLIRAFGEQLVAKKDGTVCSQAQKQQEMLIRAFERARGLPQDTGEYIRAASVTARLDKVLLPTNGEAVGARLKEIVGIVSRCRVIATMLANYVHVKLWEAGEPLPQADLDFFKGCLDCVRGSSSKCASQVRGRWEELKDASGLTEVDGDMRGLNAVMIWQAKSMKDAAATLTDTHYDNRIKAMVSWALRKLIVDAYPATPRGEPFKCLLATLTTKGGGSSAPQLRAALVTAGFDAVVDGAEALRGEATRLAATASHHLKRRHLADLQAAYVDGDRSAYEAMWQQLHLEMPGDDNKAARGQASRVRWTYGGKGPPKICSALPHCSSGATFVRFDNDALRQVFPHLESDLQGPWGYRAVINPFARKAKITHFRRGSRYSRSERGFFHAIASAKDPGAKCPWLVGPSFMTDGRQIKIQLKTSARTRPVPPGLDKLHEAGYSQLLSHPGSHRLLSARRRQVHVVDAISAVGSDVRADNIVSLLTESDHIIYTGVEYSEQCLRTAGQDRETVRRKANAAYGTATEALRCRKRTMRSTELIEYCSQWAAHQEDIWQELLHALRLKHTFDRYSKVQSAVEHIAERLCPRRSASGRQRIIFFGAASFKPRRGHASCPCKKLVRVLACRAVVAMTPESGSTCCCPGCGARTTSGPDYRTRMCTATPEDCPLVAASQNVFDRDCGARVTIVVRGVFACCGIYHIVPGFSRGRAAAEEEADDSEED</sequence>
<gene>
    <name evidence="2" type="ORF">JKP88DRAFT_246735</name>
</gene>
<comment type="caution">
    <text evidence="2">The sequence shown here is derived from an EMBL/GenBank/DDBJ whole genome shotgun (WGS) entry which is preliminary data.</text>
</comment>
<keyword evidence="3" id="KW-1185">Reference proteome</keyword>